<comment type="caution">
    <text evidence="2">The sequence shown here is derived from an EMBL/GenBank/DDBJ whole genome shotgun (WGS) entry which is preliminary data.</text>
</comment>
<keyword evidence="3" id="KW-1185">Reference proteome</keyword>
<accession>A0A8H3IA67</accession>
<dbReference type="AlphaFoldDB" id="A0A8H3IA67"/>
<dbReference type="OrthoDB" id="10450778at2759"/>
<evidence type="ECO:0000313" key="2">
    <source>
        <dbReference type="EMBL" id="CAF9913180.1"/>
    </source>
</evidence>
<gene>
    <name evidence="2" type="ORF">IMSHALPRED_000936</name>
</gene>
<reference evidence="2" key="1">
    <citation type="submission" date="2021-03" db="EMBL/GenBank/DDBJ databases">
        <authorList>
            <person name="Tagirdzhanova G."/>
        </authorList>
    </citation>
    <scope>NUCLEOTIDE SEQUENCE</scope>
</reference>
<protein>
    <recommendedName>
        <fullName evidence="4">Ubiquitin-like domain-containing protein</fullName>
    </recommendedName>
</protein>
<dbReference type="SUPFAM" id="SSF54236">
    <property type="entry name" value="Ubiquitin-like"/>
    <property type="match status" value="1"/>
</dbReference>
<dbReference type="Gene3D" id="3.10.20.90">
    <property type="entry name" value="Phosphatidylinositol 3-kinase Catalytic Subunit, Chain A, domain 1"/>
    <property type="match status" value="1"/>
</dbReference>
<dbReference type="CDD" id="cd17039">
    <property type="entry name" value="Ubl_ubiquitin_like"/>
    <property type="match status" value="1"/>
</dbReference>
<name>A0A8H3IA67_9LECA</name>
<dbReference type="InterPro" id="IPR029071">
    <property type="entry name" value="Ubiquitin-like_domsf"/>
</dbReference>
<evidence type="ECO:0008006" key="4">
    <source>
        <dbReference type="Google" id="ProtNLM"/>
    </source>
</evidence>
<proteinExistence type="predicted"/>
<sequence length="336" mass="35783">MQITVQMLDGSITPFKVRSSITIAGLKAKFEPWQPMKGRALLHHDVQLDDRATLNSVPGIKDGTILRVDKQLSPVKSKSNGKKVMSGPATSAVDEDVMDSIENSGDDKEISSEGEWDTNEGERKRRSLTSLATMEDVIDDDEMTDSPWGNDPPNTADTNFNNSAIPLRITKHEKSQSAPRDQSDILTSQPQNFTQGLHTPNNPFAPPPQNPANSSTTRAQTSQNPAAVSSHQDLMEDVDSTFLAGINNAAAIELDRPPLHPETGPEDAVSARRCGACGRACGCGRHALAASECVVPVEGRGGGDIAASGVGTSDGHLMAKGTSASKDAESSWTGMW</sequence>
<evidence type="ECO:0000256" key="1">
    <source>
        <dbReference type="SAM" id="MobiDB-lite"/>
    </source>
</evidence>
<feature type="region of interest" description="Disordered" evidence="1">
    <location>
        <begin position="75"/>
        <end position="231"/>
    </location>
</feature>
<organism evidence="2 3">
    <name type="scientific">Imshaugia aleurites</name>
    <dbReference type="NCBI Taxonomy" id="172621"/>
    <lineage>
        <taxon>Eukaryota</taxon>
        <taxon>Fungi</taxon>
        <taxon>Dikarya</taxon>
        <taxon>Ascomycota</taxon>
        <taxon>Pezizomycotina</taxon>
        <taxon>Lecanoromycetes</taxon>
        <taxon>OSLEUM clade</taxon>
        <taxon>Lecanoromycetidae</taxon>
        <taxon>Lecanorales</taxon>
        <taxon>Lecanorineae</taxon>
        <taxon>Parmeliaceae</taxon>
        <taxon>Imshaugia</taxon>
    </lineage>
</organism>
<feature type="compositionally biased region" description="Polar residues" evidence="1">
    <location>
        <begin position="214"/>
        <end position="231"/>
    </location>
</feature>
<evidence type="ECO:0000313" key="3">
    <source>
        <dbReference type="Proteomes" id="UP000664534"/>
    </source>
</evidence>
<dbReference type="Proteomes" id="UP000664534">
    <property type="component" value="Unassembled WGS sequence"/>
</dbReference>
<dbReference type="EMBL" id="CAJPDT010000011">
    <property type="protein sequence ID" value="CAF9913180.1"/>
    <property type="molecule type" value="Genomic_DNA"/>
</dbReference>
<feature type="compositionally biased region" description="Polar residues" evidence="1">
    <location>
        <begin position="176"/>
        <end position="199"/>
    </location>
</feature>
<feature type="compositionally biased region" description="Polar residues" evidence="1">
    <location>
        <begin position="152"/>
        <end position="164"/>
    </location>
</feature>